<organism evidence="2 3">
    <name type="scientific">Aspergillus brasiliensis (strain CBS 101740 / IMI 381727 / IBT 21946)</name>
    <dbReference type="NCBI Taxonomy" id="767769"/>
    <lineage>
        <taxon>Eukaryota</taxon>
        <taxon>Fungi</taxon>
        <taxon>Dikarya</taxon>
        <taxon>Ascomycota</taxon>
        <taxon>Pezizomycotina</taxon>
        <taxon>Eurotiomycetes</taxon>
        <taxon>Eurotiomycetidae</taxon>
        <taxon>Eurotiales</taxon>
        <taxon>Aspergillaceae</taxon>
        <taxon>Aspergillus</taxon>
        <taxon>Aspergillus subgen. Circumdati</taxon>
    </lineage>
</organism>
<accession>A0A1L9UK00</accession>
<dbReference type="EMBL" id="KV878684">
    <property type="protein sequence ID" value="OJJ71950.1"/>
    <property type="molecule type" value="Genomic_DNA"/>
</dbReference>
<dbReference type="RefSeq" id="XP_067479198.1">
    <property type="nucleotide sequence ID" value="XM_067617734.1"/>
</dbReference>
<name>A0A1L9UK00_ASPBC</name>
<feature type="compositionally biased region" description="Basic residues" evidence="1">
    <location>
        <begin position="54"/>
        <end position="64"/>
    </location>
</feature>
<feature type="compositionally biased region" description="Basic and acidic residues" evidence="1">
    <location>
        <begin position="19"/>
        <end position="31"/>
    </location>
</feature>
<dbReference type="OMA" id="AECIFPG"/>
<dbReference type="Proteomes" id="UP000184499">
    <property type="component" value="Unassembled WGS sequence"/>
</dbReference>
<feature type="region of interest" description="Disordered" evidence="1">
    <location>
        <begin position="1"/>
        <end position="71"/>
    </location>
</feature>
<gene>
    <name evidence="2" type="ORF">ASPBRDRAFT_124835</name>
</gene>
<dbReference type="AlphaFoldDB" id="A0A1L9UK00"/>
<evidence type="ECO:0000313" key="3">
    <source>
        <dbReference type="Proteomes" id="UP000184499"/>
    </source>
</evidence>
<sequence length="128" mass="14028">MDPKPEHLVVGDGGVSGRHGVEASRGEIIERRRGRGIRVESQQTRAGEADKSGRRNRGQRRQAHRGTGMAMTARVVWKIGTPRSRHKRHSEGLKIGKLLGLGAECIFPGPWTNQRVPVLSDAKPNVVA</sequence>
<dbReference type="VEuPathDB" id="FungiDB:ASPBRDRAFT_124835"/>
<protein>
    <submittedName>
        <fullName evidence="2">Uncharacterized protein</fullName>
    </submittedName>
</protein>
<evidence type="ECO:0000256" key="1">
    <source>
        <dbReference type="SAM" id="MobiDB-lite"/>
    </source>
</evidence>
<keyword evidence="3" id="KW-1185">Reference proteome</keyword>
<proteinExistence type="predicted"/>
<reference evidence="3" key="1">
    <citation type="journal article" date="2017" name="Genome Biol.">
        <title>Comparative genomics reveals high biological diversity and specific adaptations in the industrially and medically important fungal genus Aspergillus.</title>
        <authorList>
            <person name="de Vries R.P."/>
            <person name="Riley R."/>
            <person name="Wiebenga A."/>
            <person name="Aguilar-Osorio G."/>
            <person name="Amillis S."/>
            <person name="Uchima C.A."/>
            <person name="Anderluh G."/>
            <person name="Asadollahi M."/>
            <person name="Askin M."/>
            <person name="Barry K."/>
            <person name="Battaglia E."/>
            <person name="Bayram O."/>
            <person name="Benocci T."/>
            <person name="Braus-Stromeyer S.A."/>
            <person name="Caldana C."/>
            <person name="Canovas D."/>
            <person name="Cerqueira G.C."/>
            <person name="Chen F."/>
            <person name="Chen W."/>
            <person name="Choi C."/>
            <person name="Clum A."/>
            <person name="Dos Santos R.A."/>
            <person name="Damasio A.R."/>
            <person name="Diallinas G."/>
            <person name="Emri T."/>
            <person name="Fekete E."/>
            <person name="Flipphi M."/>
            <person name="Freyberg S."/>
            <person name="Gallo A."/>
            <person name="Gournas C."/>
            <person name="Habgood R."/>
            <person name="Hainaut M."/>
            <person name="Harispe M.L."/>
            <person name="Henrissat B."/>
            <person name="Hilden K.S."/>
            <person name="Hope R."/>
            <person name="Hossain A."/>
            <person name="Karabika E."/>
            <person name="Karaffa L."/>
            <person name="Karanyi Z."/>
            <person name="Krasevec N."/>
            <person name="Kuo A."/>
            <person name="Kusch H."/>
            <person name="LaButti K."/>
            <person name="Lagendijk E.L."/>
            <person name="Lapidus A."/>
            <person name="Levasseur A."/>
            <person name="Lindquist E."/>
            <person name="Lipzen A."/>
            <person name="Logrieco A.F."/>
            <person name="MacCabe A."/>
            <person name="Maekelae M.R."/>
            <person name="Malavazi I."/>
            <person name="Melin P."/>
            <person name="Meyer V."/>
            <person name="Mielnichuk N."/>
            <person name="Miskei M."/>
            <person name="Molnar A.P."/>
            <person name="Mule G."/>
            <person name="Ngan C.Y."/>
            <person name="Orejas M."/>
            <person name="Orosz E."/>
            <person name="Ouedraogo J.P."/>
            <person name="Overkamp K.M."/>
            <person name="Park H.-S."/>
            <person name="Perrone G."/>
            <person name="Piumi F."/>
            <person name="Punt P.J."/>
            <person name="Ram A.F."/>
            <person name="Ramon A."/>
            <person name="Rauscher S."/>
            <person name="Record E."/>
            <person name="Riano-Pachon D.M."/>
            <person name="Robert V."/>
            <person name="Roehrig J."/>
            <person name="Ruller R."/>
            <person name="Salamov A."/>
            <person name="Salih N.S."/>
            <person name="Samson R.A."/>
            <person name="Sandor E."/>
            <person name="Sanguinetti M."/>
            <person name="Schuetze T."/>
            <person name="Sepcic K."/>
            <person name="Shelest E."/>
            <person name="Sherlock G."/>
            <person name="Sophianopoulou V."/>
            <person name="Squina F.M."/>
            <person name="Sun H."/>
            <person name="Susca A."/>
            <person name="Todd R.B."/>
            <person name="Tsang A."/>
            <person name="Unkles S.E."/>
            <person name="van de Wiele N."/>
            <person name="van Rossen-Uffink D."/>
            <person name="Oliveira J.V."/>
            <person name="Vesth T.C."/>
            <person name="Visser J."/>
            <person name="Yu J.-H."/>
            <person name="Zhou M."/>
            <person name="Andersen M.R."/>
            <person name="Archer D.B."/>
            <person name="Baker S.E."/>
            <person name="Benoit I."/>
            <person name="Brakhage A.A."/>
            <person name="Braus G.H."/>
            <person name="Fischer R."/>
            <person name="Frisvad J.C."/>
            <person name="Goldman G.H."/>
            <person name="Houbraken J."/>
            <person name="Oakley B."/>
            <person name="Pocsi I."/>
            <person name="Scazzocchio C."/>
            <person name="Seiboth B."/>
            <person name="vanKuyk P.A."/>
            <person name="Wortman J."/>
            <person name="Dyer P.S."/>
            <person name="Grigoriev I.V."/>
        </authorList>
    </citation>
    <scope>NUCLEOTIDE SEQUENCE [LARGE SCALE GENOMIC DNA]</scope>
    <source>
        <strain evidence="3">CBS 101740 / IMI 381727 / IBT 21946</strain>
    </source>
</reference>
<dbReference type="GeneID" id="93570222"/>
<evidence type="ECO:0000313" key="2">
    <source>
        <dbReference type="EMBL" id="OJJ71950.1"/>
    </source>
</evidence>